<name>A0ABR1WIC3_9PEZI</name>
<comment type="caution">
    <text evidence="1">The sequence shown here is derived from an EMBL/GenBank/DDBJ whole genome shotgun (WGS) entry which is preliminary data.</text>
</comment>
<protein>
    <submittedName>
        <fullName evidence="1">Uncharacterized protein</fullName>
    </submittedName>
</protein>
<proteinExistence type="predicted"/>
<evidence type="ECO:0000313" key="1">
    <source>
        <dbReference type="EMBL" id="KAK8081904.1"/>
    </source>
</evidence>
<evidence type="ECO:0000313" key="2">
    <source>
        <dbReference type="Proteomes" id="UP001446871"/>
    </source>
</evidence>
<dbReference type="EMBL" id="JAQQWM010000001">
    <property type="protein sequence ID" value="KAK8081904.1"/>
    <property type="molecule type" value="Genomic_DNA"/>
</dbReference>
<reference evidence="1 2" key="1">
    <citation type="submission" date="2023-01" db="EMBL/GenBank/DDBJ databases">
        <title>Analysis of 21 Apiospora genomes using comparative genomics revels a genus with tremendous synthesis potential of carbohydrate active enzymes and secondary metabolites.</title>
        <authorList>
            <person name="Sorensen T."/>
        </authorList>
    </citation>
    <scope>NUCLEOTIDE SEQUENCE [LARGE SCALE GENOMIC DNA]</scope>
    <source>
        <strain evidence="1 2">CBS 83171</strain>
    </source>
</reference>
<sequence>MATTASGGGPQAWKAEDVRNDTTWILRLTPEEVEGFRTAMGLYMGVARPQNRASEVINDVRDAGGSYKSPGGRGYNTNAGLAGPAGALGRVLGRCAAGCGARWGAG</sequence>
<keyword evidence="2" id="KW-1185">Reference proteome</keyword>
<accession>A0ABR1WIC3</accession>
<organism evidence="1 2">
    <name type="scientific">Apiospora saccharicola</name>
    <dbReference type="NCBI Taxonomy" id="335842"/>
    <lineage>
        <taxon>Eukaryota</taxon>
        <taxon>Fungi</taxon>
        <taxon>Dikarya</taxon>
        <taxon>Ascomycota</taxon>
        <taxon>Pezizomycotina</taxon>
        <taxon>Sordariomycetes</taxon>
        <taxon>Xylariomycetidae</taxon>
        <taxon>Amphisphaeriales</taxon>
        <taxon>Apiosporaceae</taxon>
        <taxon>Apiospora</taxon>
    </lineage>
</organism>
<dbReference type="Proteomes" id="UP001446871">
    <property type="component" value="Unassembled WGS sequence"/>
</dbReference>
<gene>
    <name evidence="1" type="ORF">PG996_000685</name>
</gene>